<keyword evidence="3" id="KW-0812">Transmembrane</keyword>
<keyword evidence="3" id="KW-0472">Membrane</keyword>
<name>A0A0K6I817_9BURK</name>
<keyword evidence="1" id="KW-0175">Coiled coil</keyword>
<feature type="transmembrane region" description="Helical" evidence="3">
    <location>
        <begin position="268"/>
        <end position="294"/>
    </location>
</feature>
<evidence type="ECO:0000313" key="4">
    <source>
        <dbReference type="EMBL" id="CUA99279.1"/>
    </source>
</evidence>
<dbReference type="Proteomes" id="UP000183649">
    <property type="component" value="Unassembled WGS sequence"/>
</dbReference>
<dbReference type="OrthoDB" id="9157606at2"/>
<reference evidence="5" key="1">
    <citation type="submission" date="2015-08" db="EMBL/GenBank/DDBJ databases">
        <authorList>
            <person name="Varghese N."/>
        </authorList>
    </citation>
    <scope>NUCLEOTIDE SEQUENCE [LARGE SCALE GENOMIC DNA]</scope>
    <source>
        <strain evidence="5">DSM 18181</strain>
    </source>
</reference>
<feature type="region of interest" description="Disordered" evidence="2">
    <location>
        <begin position="1"/>
        <end position="21"/>
    </location>
</feature>
<keyword evidence="5" id="KW-1185">Reference proteome</keyword>
<feature type="coiled-coil region" evidence="1">
    <location>
        <begin position="321"/>
        <end position="348"/>
    </location>
</feature>
<proteinExistence type="predicted"/>
<feature type="region of interest" description="Disordered" evidence="2">
    <location>
        <begin position="355"/>
        <end position="375"/>
    </location>
</feature>
<dbReference type="STRING" id="339866.GCA_001418255_02451"/>
<dbReference type="AlphaFoldDB" id="A0A0K6I817"/>
<evidence type="ECO:0000256" key="3">
    <source>
        <dbReference type="SAM" id="Phobius"/>
    </source>
</evidence>
<gene>
    <name evidence="4" type="ORF">Ga0061069_10953</name>
</gene>
<dbReference type="RefSeq" id="WP_055451306.1">
    <property type="nucleotide sequence ID" value="NZ_CYHF01000009.1"/>
</dbReference>
<keyword evidence="3" id="KW-1133">Transmembrane helix</keyword>
<evidence type="ECO:0000256" key="2">
    <source>
        <dbReference type="SAM" id="MobiDB-lite"/>
    </source>
</evidence>
<protein>
    <submittedName>
        <fullName evidence="4">Uncharacterized protein</fullName>
    </submittedName>
</protein>
<organism evidence="4 5">
    <name type="scientific">Thiomonas bhubaneswarensis</name>
    <dbReference type="NCBI Taxonomy" id="339866"/>
    <lineage>
        <taxon>Bacteria</taxon>
        <taxon>Pseudomonadati</taxon>
        <taxon>Pseudomonadota</taxon>
        <taxon>Betaproteobacteria</taxon>
        <taxon>Burkholderiales</taxon>
        <taxon>Thiomonas</taxon>
    </lineage>
</organism>
<feature type="compositionally biased region" description="Basic and acidic residues" evidence="2">
    <location>
        <begin position="1"/>
        <end position="17"/>
    </location>
</feature>
<evidence type="ECO:0000256" key="1">
    <source>
        <dbReference type="SAM" id="Coils"/>
    </source>
</evidence>
<accession>A0A0K6I817</accession>
<dbReference type="EMBL" id="CYHF01000009">
    <property type="protein sequence ID" value="CUA99279.1"/>
    <property type="molecule type" value="Genomic_DNA"/>
</dbReference>
<evidence type="ECO:0000313" key="5">
    <source>
        <dbReference type="Proteomes" id="UP000183649"/>
    </source>
</evidence>
<sequence length="375" mass="41014">MTQDDSSSRSEQGEPGKKGLNLDLLFRPATSVPTSVGTLYLYGLRTSDLSALETLPGEEPMARIRAFLPHIASLLEAKGFKDERPPLATEDVDRLSDAEVERVAEAYAEMVLRGPRIDGNEGAKPEREVAEPVAAYLERLLKLEAQEHSQQLRKMQEKMLASTSSIFDQVRKSSSALGSTLSAFERLTKGSPAVEIRPSNMDHFHAMNEQFARQARERAEELEMVRLTGKMTAESAKTLKDLAEAATVLLEQLDERDKKADHSTRKQITIAVWSVGVSAVLALLALIVSGLAYYQDKTNNESGDRWQSELIAAVRDGGGQRATAEKEAQRLRDQVAALEAKIARIESAQAAVLPDKSAASAARRATNPGRTLPPP</sequence>